<dbReference type="EMBL" id="NAAD01000001">
    <property type="protein sequence ID" value="ORJ63475.1"/>
    <property type="molecule type" value="Genomic_DNA"/>
</dbReference>
<evidence type="ECO:0000313" key="2">
    <source>
        <dbReference type="EMBL" id="ORJ63475.1"/>
    </source>
</evidence>
<keyword evidence="3" id="KW-1185">Reference proteome</keyword>
<evidence type="ECO:0000313" key="3">
    <source>
        <dbReference type="Proteomes" id="UP000193136"/>
    </source>
</evidence>
<evidence type="ECO:0000256" key="1">
    <source>
        <dbReference type="SAM" id="Coils"/>
    </source>
</evidence>
<organism evidence="2 3">
    <name type="scientific">Geothermobacter hydrogeniphilus</name>
    <dbReference type="NCBI Taxonomy" id="1969733"/>
    <lineage>
        <taxon>Bacteria</taxon>
        <taxon>Pseudomonadati</taxon>
        <taxon>Thermodesulfobacteriota</taxon>
        <taxon>Desulfuromonadia</taxon>
        <taxon>Desulfuromonadales</taxon>
        <taxon>Geothermobacteraceae</taxon>
        <taxon>Geothermobacter</taxon>
    </lineage>
</organism>
<dbReference type="Proteomes" id="UP000193136">
    <property type="component" value="Unassembled WGS sequence"/>
</dbReference>
<dbReference type="STRING" id="1969733.B5V00_01010"/>
<feature type="coiled-coil region" evidence="1">
    <location>
        <begin position="40"/>
        <end position="67"/>
    </location>
</feature>
<dbReference type="OrthoDB" id="9832216at2"/>
<keyword evidence="1" id="KW-0175">Coiled coil</keyword>
<dbReference type="RefSeq" id="WP_085008601.1">
    <property type="nucleotide sequence ID" value="NZ_NAAD01000001.1"/>
</dbReference>
<evidence type="ECO:0008006" key="4">
    <source>
        <dbReference type="Google" id="ProtNLM"/>
    </source>
</evidence>
<dbReference type="AlphaFoldDB" id="A0A1X0YE40"/>
<protein>
    <recommendedName>
        <fullName evidence="4">FlgN protein</fullName>
    </recommendedName>
</protein>
<accession>A0A1X0YE40</accession>
<proteinExistence type="predicted"/>
<sequence length="137" mass="15559">MNTTDEIAALLATCNAQYLSMAGFMETLLEEITGNRPLVIREKLKELEALQAEAARLDTRMKQRVEESGISVLPQKLVEQRRELLNRIGECNRLLVDKLEGKMSVMADELERNRRGRSALGKYKSTGRKGTTFHYTT</sequence>
<name>A0A1X0YE40_9BACT</name>
<gene>
    <name evidence="2" type="ORF">B5V00_01010</name>
</gene>
<comment type="caution">
    <text evidence="2">The sequence shown here is derived from an EMBL/GenBank/DDBJ whole genome shotgun (WGS) entry which is preliminary data.</text>
</comment>
<reference evidence="2 3" key="1">
    <citation type="submission" date="2017-03" db="EMBL/GenBank/DDBJ databases">
        <title>Genome sequence of Geothermobacter sp. EPR-M, Deep-Sea Iron Reducer.</title>
        <authorList>
            <person name="Tully B."/>
            <person name="Savalia P."/>
            <person name="Abuyen K."/>
            <person name="Baughan C."/>
            <person name="Romero E."/>
            <person name="Ronkowski C."/>
            <person name="Torres B."/>
            <person name="Tremblay J."/>
            <person name="Trujillo A."/>
            <person name="Tyler M."/>
            <person name="Perez-Rodriguez I."/>
            <person name="Amend J."/>
        </authorList>
    </citation>
    <scope>NUCLEOTIDE SEQUENCE [LARGE SCALE GENOMIC DNA]</scope>
    <source>
        <strain evidence="2 3">EPR-M</strain>
    </source>
</reference>